<name>A0A3P7MN40_DIBLA</name>
<sequence length="89" mass="10210">MYEFRAHLQQKWESTRTRLEQIYQLRLFEDDASRMANWLEQQRHIFLSECTEIGSTAAQVSSFFRGLPSDTSAAADSLLCFHPAALAIA</sequence>
<keyword evidence="2" id="KW-1185">Reference proteome</keyword>
<reference evidence="1 2" key="1">
    <citation type="submission" date="2018-11" db="EMBL/GenBank/DDBJ databases">
        <authorList>
            <consortium name="Pathogen Informatics"/>
        </authorList>
    </citation>
    <scope>NUCLEOTIDE SEQUENCE [LARGE SCALE GENOMIC DNA]</scope>
</reference>
<gene>
    <name evidence="1" type="ORF">DILT_LOCUS15673</name>
</gene>
<accession>A0A3P7MN40</accession>
<dbReference type="OrthoDB" id="10256089at2759"/>
<dbReference type="SUPFAM" id="SSF46966">
    <property type="entry name" value="Spectrin repeat"/>
    <property type="match status" value="1"/>
</dbReference>
<protein>
    <submittedName>
        <fullName evidence="1">Uncharacterized protein</fullName>
    </submittedName>
</protein>
<dbReference type="Proteomes" id="UP000281553">
    <property type="component" value="Unassembled WGS sequence"/>
</dbReference>
<organism evidence="1 2">
    <name type="scientific">Dibothriocephalus latus</name>
    <name type="common">Fish tapeworm</name>
    <name type="synonym">Diphyllobothrium latum</name>
    <dbReference type="NCBI Taxonomy" id="60516"/>
    <lineage>
        <taxon>Eukaryota</taxon>
        <taxon>Metazoa</taxon>
        <taxon>Spiralia</taxon>
        <taxon>Lophotrochozoa</taxon>
        <taxon>Platyhelminthes</taxon>
        <taxon>Cestoda</taxon>
        <taxon>Eucestoda</taxon>
        <taxon>Diphyllobothriidea</taxon>
        <taxon>Diphyllobothriidae</taxon>
        <taxon>Dibothriocephalus</taxon>
    </lineage>
</organism>
<dbReference type="EMBL" id="UYRU01080444">
    <property type="protein sequence ID" value="VDN31055.1"/>
    <property type="molecule type" value="Genomic_DNA"/>
</dbReference>
<dbReference type="AlphaFoldDB" id="A0A3P7MN40"/>
<proteinExistence type="predicted"/>
<evidence type="ECO:0000313" key="2">
    <source>
        <dbReference type="Proteomes" id="UP000281553"/>
    </source>
</evidence>
<dbReference type="Gene3D" id="1.20.58.60">
    <property type="match status" value="1"/>
</dbReference>
<evidence type="ECO:0000313" key="1">
    <source>
        <dbReference type="EMBL" id="VDN31055.1"/>
    </source>
</evidence>